<dbReference type="RefSeq" id="XP_018269582.1">
    <property type="nucleotide sequence ID" value="XM_018414619.1"/>
</dbReference>
<keyword evidence="3" id="KW-1185">Reference proteome</keyword>
<gene>
    <name evidence="2" type="ORF">RHOBADRAFT_45494</name>
</gene>
<evidence type="ECO:0000256" key="1">
    <source>
        <dbReference type="SAM" id="MobiDB-lite"/>
    </source>
</evidence>
<evidence type="ECO:0000313" key="3">
    <source>
        <dbReference type="Proteomes" id="UP000053890"/>
    </source>
</evidence>
<sequence>MSSRGSPIPRELADPPSSPFQPVLARTTAARRPVVRRPAPPRSTTTPDGQPTRPSTPFGEIGKENDGDDDKSDVLSLLSSPSGWAAGGDEVDDEAAAFLPRVRDLRQRRPVVRKRTVDVGASASSAAKSTNAPTSEEQEPPARVAAAAAPAGGPGETKATVRVDW</sequence>
<evidence type="ECO:0000313" key="2">
    <source>
        <dbReference type="EMBL" id="KPV73533.1"/>
    </source>
</evidence>
<feature type="region of interest" description="Disordered" evidence="1">
    <location>
        <begin position="113"/>
        <end position="165"/>
    </location>
</feature>
<dbReference type="Proteomes" id="UP000053890">
    <property type="component" value="Unassembled WGS sequence"/>
</dbReference>
<dbReference type="EMBL" id="KQ474082">
    <property type="protein sequence ID" value="KPV73533.1"/>
    <property type="molecule type" value="Genomic_DNA"/>
</dbReference>
<reference evidence="2 3" key="1">
    <citation type="journal article" date="2015" name="Front. Microbiol.">
        <title>Genome sequence of the plant growth promoting endophytic yeast Rhodotorula graminis WP1.</title>
        <authorList>
            <person name="Firrincieli A."/>
            <person name="Otillar R."/>
            <person name="Salamov A."/>
            <person name="Schmutz J."/>
            <person name="Khan Z."/>
            <person name="Redman R.S."/>
            <person name="Fleck N.D."/>
            <person name="Lindquist E."/>
            <person name="Grigoriev I.V."/>
            <person name="Doty S.L."/>
        </authorList>
    </citation>
    <scope>NUCLEOTIDE SEQUENCE [LARGE SCALE GENOMIC DNA]</scope>
    <source>
        <strain evidence="2 3">WP1</strain>
    </source>
</reference>
<feature type="region of interest" description="Disordered" evidence="1">
    <location>
        <begin position="1"/>
        <end position="90"/>
    </location>
</feature>
<accession>A0A0N8PZX4</accession>
<feature type="compositionally biased region" description="Low complexity" evidence="1">
    <location>
        <begin position="22"/>
        <end position="32"/>
    </location>
</feature>
<dbReference type="AlphaFoldDB" id="A0A0N8PZX4"/>
<protein>
    <submittedName>
        <fullName evidence="2">Uncharacterized protein</fullName>
    </submittedName>
</protein>
<feature type="compositionally biased region" description="Low complexity" evidence="1">
    <location>
        <begin position="121"/>
        <end position="151"/>
    </location>
</feature>
<proteinExistence type="predicted"/>
<name>A0A0N8PZX4_RHOGW</name>
<organism evidence="2 3">
    <name type="scientific">Rhodotorula graminis (strain WP1)</name>
    <dbReference type="NCBI Taxonomy" id="578459"/>
    <lineage>
        <taxon>Eukaryota</taxon>
        <taxon>Fungi</taxon>
        <taxon>Dikarya</taxon>
        <taxon>Basidiomycota</taxon>
        <taxon>Pucciniomycotina</taxon>
        <taxon>Microbotryomycetes</taxon>
        <taxon>Sporidiobolales</taxon>
        <taxon>Sporidiobolaceae</taxon>
        <taxon>Rhodotorula</taxon>
    </lineage>
</organism>
<dbReference type="GeneID" id="28975067"/>